<gene>
    <name evidence="1" type="ORF">E2C01_051270</name>
</gene>
<name>A0A5B7GIM6_PORTR</name>
<reference evidence="1 2" key="1">
    <citation type="submission" date="2019-05" db="EMBL/GenBank/DDBJ databases">
        <title>Another draft genome of Portunus trituberculatus and its Hox gene families provides insights of decapod evolution.</title>
        <authorList>
            <person name="Jeong J.-H."/>
            <person name="Song I."/>
            <person name="Kim S."/>
            <person name="Choi T."/>
            <person name="Kim D."/>
            <person name="Ryu S."/>
            <person name="Kim W."/>
        </authorList>
    </citation>
    <scope>NUCLEOTIDE SEQUENCE [LARGE SCALE GENOMIC DNA]</scope>
    <source>
        <tissue evidence="1">Muscle</tissue>
    </source>
</reference>
<dbReference type="Proteomes" id="UP000324222">
    <property type="component" value="Unassembled WGS sequence"/>
</dbReference>
<keyword evidence="2" id="KW-1185">Reference proteome</keyword>
<protein>
    <submittedName>
        <fullName evidence="1">Uncharacterized protein</fullName>
    </submittedName>
</protein>
<sequence>MLLHGISCCGARGGAGQDRAVGSERSCEFRAAVLVCLKYVTSRHGKPAGADGFTGVQRSTEPSEALHCSPLCTLYAGLSVEVLRISNFRWFYWLPYPWCFEEGYVITILEVARVLSGVTNGHFCQLPTPQRCWAGRFCRADNT</sequence>
<proteinExistence type="predicted"/>
<dbReference type="AlphaFoldDB" id="A0A5B7GIM6"/>
<evidence type="ECO:0000313" key="2">
    <source>
        <dbReference type="Proteomes" id="UP000324222"/>
    </source>
</evidence>
<accession>A0A5B7GIM6</accession>
<evidence type="ECO:0000313" key="1">
    <source>
        <dbReference type="EMBL" id="MPC57293.1"/>
    </source>
</evidence>
<organism evidence="1 2">
    <name type="scientific">Portunus trituberculatus</name>
    <name type="common">Swimming crab</name>
    <name type="synonym">Neptunus trituberculatus</name>
    <dbReference type="NCBI Taxonomy" id="210409"/>
    <lineage>
        <taxon>Eukaryota</taxon>
        <taxon>Metazoa</taxon>
        <taxon>Ecdysozoa</taxon>
        <taxon>Arthropoda</taxon>
        <taxon>Crustacea</taxon>
        <taxon>Multicrustacea</taxon>
        <taxon>Malacostraca</taxon>
        <taxon>Eumalacostraca</taxon>
        <taxon>Eucarida</taxon>
        <taxon>Decapoda</taxon>
        <taxon>Pleocyemata</taxon>
        <taxon>Brachyura</taxon>
        <taxon>Eubrachyura</taxon>
        <taxon>Portunoidea</taxon>
        <taxon>Portunidae</taxon>
        <taxon>Portuninae</taxon>
        <taxon>Portunus</taxon>
    </lineage>
</organism>
<dbReference type="EMBL" id="VSRR010014668">
    <property type="protein sequence ID" value="MPC57293.1"/>
    <property type="molecule type" value="Genomic_DNA"/>
</dbReference>
<comment type="caution">
    <text evidence="1">The sequence shown here is derived from an EMBL/GenBank/DDBJ whole genome shotgun (WGS) entry which is preliminary data.</text>
</comment>